<dbReference type="AlphaFoldDB" id="A0A6G9ZH25"/>
<protein>
    <submittedName>
        <fullName evidence="3">ISL3 family transposase</fullName>
    </submittedName>
</protein>
<dbReference type="InterPro" id="IPR029261">
    <property type="entry name" value="Transposase_Znf"/>
</dbReference>
<dbReference type="PROSITE" id="PS50531">
    <property type="entry name" value="HTH_IS21"/>
    <property type="match status" value="1"/>
</dbReference>
<dbReference type="EMBL" id="CP046173">
    <property type="protein sequence ID" value="QIS24754.1"/>
    <property type="molecule type" value="Genomic_DNA"/>
</dbReference>
<dbReference type="RefSeq" id="WP_167492111.1">
    <property type="nucleotide sequence ID" value="NZ_CP046173.1"/>
</dbReference>
<evidence type="ECO:0000256" key="1">
    <source>
        <dbReference type="SAM" id="MobiDB-lite"/>
    </source>
</evidence>
<dbReference type="Proteomes" id="UP000500953">
    <property type="component" value="Chromosome"/>
</dbReference>
<dbReference type="PANTHER" id="PTHR33498:SF1">
    <property type="entry name" value="TRANSPOSASE FOR INSERTION SEQUENCE ELEMENT IS1557"/>
    <property type="match status" value="1"/>
</dbReference>
<feature type="domain" description="HTH IS21-type" evidence="2">
    <location>
        <begin position="265"/>
        <end position="328"/>
    </location>
</feature>
<evidence type="ECO:0000313" key="4">
    <source>
        <dbReference type="Proteomes" id="UP000500953"/>
    </source>
</evidence>
<sequence>MVFSGLSPLVVEDVVDEGREVVVWARTPDDPAACPGCSARSARVHGYHWRRLADVPLDGRPVIVNVQVRRLVRPTAGCRNTFREQVAGVLERYQRRTTRLACQVQSVVRELAGQAGARLLDQLSVRLSRNTAVRVLLGIPLPQRPIPAVVSVDDFALLRRHRYATVVIDPVTHDRIDVLSDRKSATLAAWLAGHAQITTVVRDGSTTYAEGVRRARPAATQVSDRWHLWHGLAQVVEKAVAAHGRCWAAAGPKRHRLTRETTTIERWHAVHELLDSGVGLLDCSRRLGLALNTVKRYSRAPEPDSLRRPPQYRPGLVDPYRDHLRSRRAAEPGVPVRQLFTEIKALGYTGGLNLLYRYVNEGRLAGDRVAVSGRKLAGWIMTRPSELSDTRRAHLGELVAACPEMTRLAELVREFAQIMTDRRGAELDRWIKQAREAGLPELEPFLRGLDQDHDAAVAGLTLPYTNGPCEGVNTKTKLLKRQMYGRAGFRLLRHRILPG</sequence>
<gene>
    <name evidence="3" type="ORF">F6W96_39725</name>
</gene>
<dbReference type="PANTHER" id="PTHR33498">
    <property type="entry name" value="TRANSPOSASE FOR INSERTION SEQUENCE ELEMENT IS1557"/>
    <property type="match status" value="1"/>
</dbReference>
<dbReference type="InterPro" id="IPR047951">
    <property type="entry name" value="Transpos_ISL3"/>
</dbReference>
<dbReference type="InterPro" id="IPR002560">
    <property type="entry name" value="Transposase_DDE"/>
</dbReference>
<evidence type="ECO:0000313" key="3">
    <source>
        <dbReference type="EMBL" id="QIS24754.1"/>
    </source>
</evidence>
<dbReference type="NCBIfam" id="NF033550">
    <property type="entry name" value="transpos_ISL3"/>
    <property type="match status" value="1"/>
</dbReference>
<evidence type="ECO:0000259" key="2">
    <source>
        <dbReference type="PROSITE" id="PS50531"/>
    </source>
</evidence>
<dbReference type="Pfam" id="PF01610">
    <property type="entry name" value="DDE_Tnp_ISL3"/>
    <property type="match status" value="2"/>
</dbReference>
<organism evidence="3 4">
    <name type="scientific">Nocardia terpenica</name>
    <dbReference type="NCBI Taxonomy" id="455432"/>
    <lineage>
        <taxon>Bacteria</taxon>
        <taxon>Bacillati</taxon>
        <taxon>Actinomycetota</taxon>
        <taxon>Actinomycetes</taxon>
        <taxon>Mycobacteriales</taxon>
        <taxon>Nocardiaceae</taxon>
        <taxon>Nocardia</taxon>
    </lineage>
</organism>
<name>A0A6G9ZH25_9NOCA</name>
<dbReference type="InterPro" id="IPR017894">
    <property type="entry name" value="HTH_IS21_transposase_type"/>
</dbReference>
<feature type="region of interest" description="Disordered" evidence="1">
    <location>
        <begin position="299"/>
        <end position="318"/>
    </location>
</feature>
<dbReference type="Pfam" id="PF14690">
    <property type="entry name" value="Zn_ribbon_ISL3"/>
    <property type="match status" value="1"/>
</dbReference>
<reference evidence="3 4" key="1">
    <citation type="journal article" date="2019" name="ACS Chem. Biol.">
        <title>Identification and Mobilization of a Cryptic Antibiotic Biosynthesis Gene Locus from a Human-Pathogenic Nocardia Isolate.</title>
        <authorList>
            <person name="Herisse M."/>
            <person name="Ishida K."/>
            <person name="Porter J.L."/>
            <person name="Howden B."/>
            <person name="Hertweck C."/>
            <person name="Stinear T.P."/>
            <person name="Pidot S.J."/>
        </authorList>
    </citation>
    <scope>NUCLEOTIDE SEQUENCE [LARGE SCALE GENOMIC DNA]</scope>
    <source>
        <strain evidence="3 4">AUSMDU00012715</strain>
    </source>
</reference>
<proteinExistence type="predicted"/>
<accession>A0A6G9ZH25</accession>